<comment type="caution">
    <text evidence="7">The sequence shown here is derived from an EMBL/GenBank/DDBJ whole genome shotgun (WGS) entry which is preliminary data.</text>
</comment>
<proteinExistence type="inferred from homology"/>
<keyword evidence="3 5" id="KW-0732">Signal</keyword>
<dbReference type="PROSITE" id="PS51257">
    <property type="entry name" value="PROKAR_LIPOPROTEIN"/>
    <property type="match status" value="1"/>
</dbReference>
<name>A0ABR7B0X7_9PSED</name>
<feature type="chain" id="PRO_5046264595" evidence="5">
    <location>
        <begin position="30"/>
        <end position="313"/>
    </location>
</feature>
<sequence length="313" mass="32160">MKDFLLKPVPAKWCLGAFVLLFWVGQSFAACSYLGPDSNSTFNVTVPATLAVPKNTPNGTVVFLSSAVTLSGVQGFTCAGDGYGISNSRGATQKSDPQPIGTTGLGWRWIYNGGRMNGHPDAGTLTGGAGLNGTTNALQIVKIGAVSAGTVASGVIGTFRFGSLDVVRMSLSRAMILTEVSCQTPSVNVALGKHRSSEFGAVGSTTGQKAFNIQLNSCPSGLGGISYRLDPVNTAFNAKQGILALDTGGATGVGIQITNASNSAIALGEVHSFRTAPPSGNYSIPLRAAYYKTSNTVTGGPANASMQFTITYQ</sequence>
<evidence type="ECO:0000256" key="2">
    <source>
        <dbReference type="ARBA" id="ARBA00006671"/>
    </source>
</evidence>
<comment type="subcellular location">
    <subcellularLocation>
        <location evidence="1">Fimbrium</location>
    </subcellularLocation>
</comment>
<evidence type="ECO:0000256" key="1">
    <source>
        <dbReference type="ARBA" id="ARBA00004561"/>
    </source>
</evidence>
<evidence type="ECO:0000259" key="6">
    <source>
        <dbReference type="Pfam" id="PF00419"/>
    </source>
</evidence>
<dbReference type="PANTHER" id="PTHR33420">
    <property type="entry name" value="FIMBRIAL SUBUNIT ELFA-RELATED"/>
    <property type="match status" value="1"/>
</dbReference>
<dbReference type="InterPro" id="IPR036937">
    <property type="entry name" value="Adhesion_dom_fimbrial_sf"/>
</dbReference>
<dbReference type="InterPro" id="IPR008966">
    <property type="entry name" value="Adhesion_dom_sf"/>
</dbReference>
<organism evidence="7 8">
    <name type="scientific">Pseudomonas folii</name>
    <dbReference type="NCBI Taxonomy" id="2762593"/>
    <lineage>
        <taxon>Bacteria</taxon>
        <taxon>Pseudomonadati</taxon>
        <taxon>Pseudomonadota</taxon>
        <taxon>Gammaproteobacteria</taxon>
        <taxon>Pseudomonadales</taxon>
        <taxon>Pseudomonadaceae</taxon>
        <taxon>Pseudomonas</taxon>
    </lineage>
</organism>
<protein>
    <submittedName>
        <fullName evidence="7">Fimbrial protein</fullName>
    </submittedName>
</protein>
<evidence type="ECO:0000313" key="7">
    <source>
        <dbReference type="EMBL" id="MBC3950804.1"/>
    </source>
</evidence>
<dbReference type="RefSeq" id="WP_095099944.1">
    <property type="nucleotide sequence ID" value="NZ_JACONW010000057.1"/>
</dbReference>
<evidence type="ECO:0000256" key="5">
    <source>
        <dbReference type="SAM" id="SignalP"/>
    </source>
</evidence>
<feature type="domain" description="Fimbrial-type adhesion" evidence="6">
    <location>
        <begin position="183"/>
        <end position="313"/>
    </location>
</feature>
<evidence type="ECO:0000256" key="3">
    <source>
        <dbReference type="ARBA" id="ARBA00022729"/>
    </source>
</evidence>
<comment type="similarity">
    <text evidence="2">Belongs to the fimbrial protein family.</text>
</comment>
<dbReference type="InterPro" id="IPR000259">
    <property type="entry name" value="Adhesion_dom_fimbrial"/>
</dbReference>
<keyword evidence="8" id="KW-1185">Reference proteome</keyword>
<gene>
    <name evidence="7" type="ORF">H8S59_13650</name>
</gene>
<dbReference type="InterPro" id="IPR050263">
    <property type="entry name" value="Bact_Fimbrial_Adh_Pro"/>
</dbReference>
<accession>A0ABR7B0X7</accession>
<dbReference type="EMBL" id="JACONW010000057">
    <property type="protein sequence ID" value="MBC3950804.1"/>
    <property type="molecule type" value="Genomic_DNA"/>
</dbReference>
<dbReference type="PANTHER" id="PTHR33420:SF3">
    <property type="entry name" value="FIMBRIAL SUBUNIT ELFA"/>
    <property type="match status" value="1"/>
</dbReference>
<evidence type="ECO:0000313" key="8">
    <source>
        <dbReference type="Proteomes" id="UP000651852"/>
    </source>
</evidence>
<keyword evidence="4" id="KW-0281">Fimbrium</keyword>
<feature type="signal peptide" evidence="5">
    <location>
        <begin position="1"/>
        <end position="29"/>
    </location>
</feature>
<dbReference type="SUPFAM" id="SSF49401">
    <property type="entry name" value="Bacterial adhesins"/>
    <property type="match status" value="1"/>
</dbReference>
<dbReference type="Pfam" id="PF00419">
    <property type="entry name" value="Fimbrial"/>
    <property type="match status" value="1"/>
</dbReference>
<evidence type="ECO:0000256" key="4">
    <source>
        <dbReference type="ARBA" id="ARBA00023263"/>
    </source>
</evidence>
<reference evidence="7 8" key="1">
    <citation type="submission" date="2020-08" db="EMBL/GenBank/DDBJ databases">
        <title>Putative novel bacterial strains isolated from necrotic wheat leaf tissues caused by Xanthomonas translucens.</title>
        <authorList>
            <person name="Tambong J.T."/>
        </authorList>
    </citation>
    <scope>NUCLEOTIDE SEQUENCE [LARGE SCALE GENOMIC DNA]</scope>
    <source>
        <strain evidence="7 8">DOAB 1069</strain>
    </source>
</reference>
<dbReference type="Proteomes" id="UP000651852">
    <property type="component" value="Unassembled WGS sequence"/>
</dbReference>
<dbReference type="Gene3D" id="2.60.40.1090">
    <property type="entry name" value="Fimbrial-type adhesion domain"/>
    <property type="match status" value="1"/>
</dbReference>